<dbReference type="GO" id="GO:0016746">
    <property type="term" value="F:acyltransferase activity"/>
    <property type="evidence" value="ECO:0007669"/>
    <property type="project" value="TreeGrafter"/>
</dbReference>
<keyword evidence="2 5" id="KW-0812">Transmembrane</keyword>
<reference evidence="6 7" key="1">
    <citation type="journal article" date="2022" name="Nat. Plants">
        <title>Genomes of leafy and leafless Platanthera orchids illuminate the evolution of mycoheterotrophy.</title>
        <authorList>
            <person name="Li M.H."/>
            <person name="Liu K.W."/>
            <person name="Li Z."/>
            <person name="Lu H.C."/>
            <person name="Ye Q.L."/>
            <person name="Zhang D."/>
            <person name="Wang J.Y."/>
            <person name="Li Y.F."/>
            <person name="Zhong Z.M."/>
            <person name="Liu X."/>
            <person name="Yu X."/>
            <person name="Liu D.K."/>
            <person name="Tu X.D."/>
            <person name="Liu B."/>
            <person name="Hao Y."/>
            <person name="Liao X.Y."/>
            <person name="Jiang Y.T."/>
            <person name="Sun W.H."/>
            <person name="Chen J."/>
            <person name="Chen Y.Q."/>
            <person name="Ai Y."/>
            <person name="Zhai J.W."/>
            <person name="Wu S.S."/>
            <person name="Zhou Z."/>
            <person name="Hsiao Y.Y."/>
            <person name="Wu W.L."/>
            <person name="Chen Y.Y."/>
            <person name="Lin Y.F."/>
            <person name="Hsu J.L."/>
            <person name="Li C.Y."/>
            <person name="Wang Z.W."/>
            <person name="Zhao X."/>
            <person name="Zhong W.Y."/>
            <person name="Ma X.K."/>
            <person name="Ma L."/>
            <person name="Huang J."/>
            <person name="Chen G.Z."/>
            <person name="Huang M.Z."/>
            <person name="Huang L."/>
            <person name="Peng D.H."/>
            <person name="Luo Y.B."/>
            <person name="Zou S.Q."/>
            <person name="Chen S.P."/>
            <person name="Lan S."/>
            <person name="Tsai W.C."/>
            <person name="Van de Peer Y."/>
            <person name="Liu Z.J."/>
        </authorList>
    </citation>
    <scope>NUCLEOTIDE SEQUENCE [LARGE SCALE GENOMIC DNA]</scope>
    <source>
        <strain evidence="6">Lor287</strain>
    </source>
</reference>
<dbReference type="Proteomes" id="UP001418222">
    <property type="component" value="Unassembled WGS sequence"/>
</dbReference>
<name>A0AAP0FUJ3_9ASPA</name>
<feature type="transmembrane region" description="Helical" evidence="5">
    <location>
        <begin position="498"/>
        <end position="516"/>
    </location>
</feature>
<evidence type="ECO:0000256" key="2">
    <source>
        <dbReference type="ARBA" id="ARBA00022692"/>
    </source>
</evidence>
<dbReference type="PANTHER" id="PTHR13285:SF18">
    <property type="entry name" value="PROTEIN-CYSTEINE N-PALMITOYLTRANSFERASE RASP"/>
    <property type="match status" value="1"/>
</dbReference>
<comment type="subcellular location">
    <subcellularLocation>
        <location evidence="1">Membrane</location>
        <topology evidence="1">Multi-pass membrane protein</topology>
    </subcellularLocation>
</comment>
<dbReference type="GO" id="GO:0005783">
    <property type="term" value="C:endoplasmic reticulum"/>
    <property type="evidence" value="ECO:0007669"/>
    <property type="project" value="TreeGrafter"/>
</dbReference>
<feature type="transmembrane region" description="Helical" evidence="5">
    <location>
        <begin position="67"/>
        <end position="85"/>
    </location>
</feature>
<feature type="transmembrane region" description="Helical" evidence="5">
    <location>
        <begin position="418"/>
        <end position="435"/>
    </location>
</feature>
<feature type="transmembrane region" description="Helical" evidence="5">
    <location>
        <begin position="323"/>
        <end position="343"/>
    </location>
</feature>
<evidence type="ECO:0000256" key="5">
    <source>
        <dbReference type="SAM" id="Phobius"/>
    </source>
</evidence>
<keyword evidence="4 5" id="KW-0472">Membrane</keyword>
<feature type="transmembrane region" description="Helical" evidence="5">
    <location>
        <begin position="140"/>
        <end position="156"/>
    </location>
</feature>
<dbReference type="GO" id="GO:0016020">
    <property type="term" value="C:membrane"/>
    <property type="evidence" value="ECO:0007669"/>
    <property type="project" value="UniProtKB-SubCell"/>
</dbReference>
<sequence length="531" mass="61878">MGTLFWRKSELLFLILYAVAFYALVIQRSLYLSHDHSRELYGLHRGWMFDRLNDLSDAQWGNFRGNLRILTFVLALFTFGAITMRSQFCLKGKGMSIVWFIISLGYVFYLHGACVLFVLSIASVNYFLAKILAKSKSYPCVLWTFNILIFLLNRIYEGYPFSLFGKHWAYLDNYRGTFRWHICFNLVVLRMISFGCDYYLSWKKAPFDQEKHIAGCSICSSGNACYHFMQERSLHVRQYSFITYLAYLLYAPLYIAGPIVSFNAFASQLNVPQKSYSVGNVAFYGLRWLLCLGLMETMTHFFYYNAFAISGLWRQLSPFEVFIIGYGVINFIWLKFLLIWRYFRFWSLVAGIETIENMPNCINNCYSLESFWKSWHASFNKWIVRYMYIPLGGSRKKLFNVWIIFTFVALWHDLEWKLISWAWLTCLFLIPEIVIKSSVASFTPRSATGKFVLRELNAVAGTITITCLMVANLVGYVIGPSGTSWFISRFVQKDGFPLLGFVFFSFYVAVKLMFHIRDAKQNPRKCGPSVP</sequence>
<feature type="transmembrane region" description="Helical" evidence="5">
    <location>
        <begin position="12"/>
        <end position="31"/>
    </location>
</feature>
<dbReference type="InterPro" id="IPR004299">
    <property type="entry name" value="MBOAT_fam"/>
</dbReference>
<evidence type="ECO:0008006" key="8">
    <source>
        <dbReference type="Google" id="ProtNLM"/>
    </source>
</evidence>
<feature type="transmembrane region" description="Helical" evidence="5">
    <location>
        <begin position="97"/>
        <end position="128"/>
    </location>
</feature>
<evidence type="ECO:0000313" key="6">
    <source>
        <dbReference type="EMBL" id="KAK8916303.1"/>
    </source>
</evidence>
<keyword evidence="3 5" id="KW-1133">Transmembrane helix</keyword>
<dbReference type="PANTHER" id="PTHR13285">
    <property type="entry name" value="ACYLTRANSFERASE"/>
    <property type="match status" value="1"/>
</dbReference>
<protein>
    <recommendedName>
        <fullName evidence="8">Membrane-bound O-acyltransferase C24H6.01c</fullName>
    </recommendedName>
</protein>
<proteinExistence type="predicted"/>
<feature type="transmembrane region" description="Helical" evidence="5">
    <location>
        <begin position="178"/>
        <end position="200"/>
    </location>
</feature>
<organism evidence="6 7">
    <name type="scientific">Platanthera zijinensis</name>
    <dbReference type="NCBI Taxonomy" id="2320716"/>
    <lineage>
        <taxon>Eukaryota</taxon>
        <taxon>Viridiplantae</taxon>
        <taxon>Streptophyta</taxon>
        <taxon>Embryophyta</taxon>
        <taxon>Tracheophyta</taxon>
        <taxon>Spermatophyta</taxon>
        <taxon>Magnoliopsida</taxon>
        <taxon>Liliopsida</taxon>
        <taxon>Asparagales</taxon>
        <taxon>Orchidaceae</taxon>
        <taxon>Orchidoideae</taxon>
        <taxon>Orchideae</taxon>
        <taxon>Orchidinae</taxon>
        <taxon>Platanthera</taxon>
    </lineage>
</organism>
<dbReference type="InterPro" id="IPR051085">
    <property type="entry name" value="MB_O-acyltransferase"/>
</dbReference>
<evidence type="ECO:0000256" key="1">
    <source>
        <dbReference type="ARBA" id="ARBA00004141"/>
    </source>
</evidence>
<dbReference type="GO" id="GO:0019432">
    <property type="term" value="P:triglyceride biosynthetic process"/>
    <property type="evidence" value="ECO:0007669"/>
    <property type="project" value="UniProtKB-ARBA"/>
</dbReference>
<feature type="transmembrane region" description="Helical" evidence="5">
    <location>
        <begin position="241"/>
        <end position="266"/>
    </location>
</feature>
<feature type="transmembrane region" description="Helical" evidence="5">
    <location>
        <begin position="456"/>
        <end position="478"/>
    </location>
</feature>
<dbReference type="Pfam" id="PF03062">
    <property type="entry name" value="MBOAT"/>
    <property type="match status" value="1"/>
</dbReference>
<gene>
    <name evidence="6" type="ORF">KSP39_PZI023365</name>
</gene>
<comment type="caution">
    <text evidence="6">The sequence shown here is derived from an EMBL/GenBank/DDBJ whole genome shotgun (WGS) entry which is preliminary data.</text>
</comment>
<feature type="transmembrane region" description="Helical" evidence="5">
    <location>
        <begin position="278"/>
        <end position="303"/>
    </location>
</feature>
<dbReference type="EMBL" id="JBBWWQ010000020">
    <property type="protein sequence ID" value="KAK8916303.1"/>
    <property type="molecule type" value="Genomic_DNA"/>
</dbReference>
<evidence type="ECO:0000313" key="7">
    <source>
        <dbReference type="Proteomes" id="UP001418222"/>
    </source>
</evidence>
<dbReference type="AlphaFoldDB" id="A0AAP0FUJ3"/>
<evidence type="ECO:0000256" key="4">
    <source>
        <dbReference type="ARBA" id="ARBA00023136"/>
    </source>
</evidence>
<keyword evidence="7" id="KW-1185">Reference proteome</keyword>
<accession>A0AAP0FUJ3</accession>
<evidence type="ECO:0000256" key="3">
    <source>
        <dbReference type="ARBA" id="ARBA00022989"/>
    </source>
</evidence>